<evidence type="ECO:0000259" key="4">
    <source>
        <dbReference type="Pfam" id="PF04926"/>
    </source>
</evidence>
<accession>A0A5K3FI03</accession>
<evidence type="ECO:0000313" key="5">
    <source>
        <dbReference type="WBParaSite" id="MCU_008326-RA"/>
    </source>
</evidence>
<dbReference type="InterPro" id="IPR011068">
    <property type="entry name" value="NuclTrfase_I-like_C"/>
</dbReference>
<dbReference type="PANTHER" id="PTHR10682">
    <property type="entry name" value="POLY A POLYMERASE"/>
    <property type="match status" value="1"/>
</dbReference>
<feature type="domain" description="Poly(A) polymerase RNA-binding" evidence="4">
    <location>
        <begin position="78"/>
        <end position="134"/>
    </location>
</feature>
<proteinExistence type="predicted"/>
<dbReference type="GO" id="GO:0003723">
    <property type="term" value="F:RNA binding"/>
    <property type="evidence" value="ECO:0007669"/>
    <property type="project" value="InterPro"/>
</dbReference>
<dbReference type="AlphaFoldDB" id="A0A5K3FI03"/>
<dbReference type="GO" id="GO:1990817">
    <property type="term" value="F:poly(A) RNA polymerase activity"/>
    <property type="evidence" value="ECO:0007669"/>
    <property type="project" value="TreeGrafter"/>
</dbReference>
<dbReference type="InterPro" id="IPR007010">
    <property type="entry name" value="PolA_pol_RNA-bd_dom"/>
</dbReference>
<dbReference type="GO" id="GO:0031123">
    <property type="term" value="P:RNA 3'-end processing"/>
    <property type="evidence" value="ECO:0007669"/>
    <property type="project" value="InterPro"/>
</dbReference>
<keyword evidence="3" id="KW-0067">ATP-binding</keyword>
<dbReference type="GO" id="GO:0005634">
    <property type="term" value="C:nucleus"/>
    <property type="evidence" value="ECO:0007669"/>
    <property type="project" value="TreeGrafter"/>
</dbReference>
<evidence type="ECO:0000256" key="2">
    <source>
        <dbReference type="ARBA" id="ARBA00022741"/>
    </source>
</evidence>
<dbReference type="Gene3D" id="3.30.70.590">
    <property type="entry name" value="Poly(A) polymerase predicted RNA binding domain"/>
    <property type="match status" value="1"/>
</dbReference>
<dbReference type="Pfam" id="PF04926">
    <property type="entry name" value="PAP_RNA-bind"/>
    <property type="match status" value="1"/>
</dbReference>
<dbReference type="PANTHER" id="PTHR10682:SF10">
    <property type="entry name" value="POLYNUCLEOTIDE ADENYLYLTRANSFERASE"/>
    <property type="match status" value="1"/>
</dbReference>
<dbReference type="GO" id="GO:0005524">
    <property type="term" value="F:ATP binding"/>
    <property type="evidence" value="ECO:0007669"/>
    <property type="project" value="UniProtKB-KW"/>
</dbReference>
<keyword evidence="2" id="KW-0547">Nucleotide-binding</keyword>
<evidence type="ECO:0000256" key="1">
    <source>
        <dbReference type="ARBA" id="ARBA00022679"/>
    </source>
</evidence>
<name>A0A5K3FI03_MESCO</name>
<reference evidence="5" key="1">
    <citation type="submission" date="2019-11" db="UniProtKB">
        <authorList>
            <consortium name="WormBaseParasite"/>
        </authorList>
    </citation>
    <scope>IDENTIFICATION</scope>
</reference>
<dbReference type="SUPFAM" id="SSF55003">
    <property type="entry name" value="PAP/Archaeal CCA-adding enzyme, C-terminal domain"/>
    <property type="match status" value="1"/>
</dbReference>
<dbReference type="WBParaSite" id="MCU_008326-RA">
    <property type="protein sequence ID" value="MCU_008326-RA"/>
    <property type="gene ID" value="MCU_008326"/>
</dbReference>
<keyword evidence="1" id="KW-0808">Transferase</keyword>
<sequence>MGEAEEYLLECHGLPWRRQLGNLDLSNLPTVPVRFAVDNRVLVFHNLQSVALAETRQAVVKEILLRKRPWSDLFEPAFFFTYRHYIVVIVSGEEKRCFTERCGLVESRLRVLVSKAERKCCVKIAHVNCRAYDKGPGDGADAAFVKKWFIGMEFDREPISSTAALTNYPATAAADAATAAAALATAAAAAAAADSSAPPPKLNIDLSDVISSLEVAIERGMCAGDTRANVTLKYARRSQLSQFLSAEDMVEIRRQFVAHVAAKQCLTVGGDSAAVKEKAVGPQSNVRDRQICKKRPSTDAFPPTTNARLRDDGNRCNIISHADLRCCTGNYRLQNADVFTVPPLHPSPPEHDSACSVLGVALRGVGDNVGGNYGR</sequence>
<organism evidence="5">
    <name type="scientific">Mesocestoides corti</name>
    <name type="common">Flatworm</name>
    <dbReference type="NCBI Taxonomy" id="53468"/>
    <lineage>
        <taxon>Eukaryota</taxon>
        <taxon>Metazoa</taxon>
        <taxon>Spiralia</taxon>
        <taxon>Lophotrochozoa</taxon>
        <taxon>Platyhelminthes</taxon>
        <taxon>Cestoda</taxon>
        <taxon>Eucestoda</taxon>
        <taxon>Cyclophyllidea</taxon>
        <taxon>Mesocestoididae</taxon>
        <taxon>Mesocestoides</taxon>
    </lineage>
</organism>
<protein>
    <submittedName>
        <fullName evidence="5">PAP_RNA-bind domain-containing protein</fullName>
    </submittedName>
</protein>
<evidence type="ECO:0000256" key="3">
    <source>
        <dbReference type="ARBA" id="ARBA00022840"/>
    </source>
</evidence>